<name>B0CUP5_LACBS</name>
<proteinExistence type="predicted"/>
<reference evidence="1 2" key="1">
    <citation type="journal article" date="2008" name="Nature">
        <title>The genome of Laccaria bicolor provides insights into mycorrhizal symbiosis.</title>
        <authorList>
            <person name="Martin F."/>
            <person name="Aerts A."/>
            <person name="Ahren D."/>
            <person name="Brun A."/>
            <person name="Danchin E.G.J."/>
            <person name="Duchaussoy F."/>
            <person name="Gibon J."/>
            <person name="Kohler A."/>
            <person name="Lindquist E."/>
            <person name="Pereda V."/>
            <person name="Salamov A."/>
            <person name="Shapiro H.J."/>
            <person name="Wuyts J."/>
            <person name="Blaudez D."/>
            <person name="Buee M."/>
            <person name="Brokstein P."/>
            <person name="Canbaeck B."/>
            <person name="Cohen D."/>
            <person name="Courty P.E."/>
            <person name="Coutinho P.M."/>
            <person name="Delaruelle C."/>
            <person name="Detter J.C."/>
            <person name="Deveau A."/>
            <person name="DiFazio S."/>
            <person name="Duplessis S."/>
            <person name="Fraissinet-Tachet L."/>
            <person name="Lucic E."/>
            <person name="Frey-Klett P."/>
            <person name="Fourrey C."/>
            <person name="Feussner I."/>
            <person name="Gay G."/>
            <person name="Grimwood J."/>
            <person name="Hoegger P.J."/>
            <person name="Jain P."/>
            <person name="Kilaru S."/>
            <person name="Labbe J."/>
            <person name="Lin Y.C."/>
            <person name="Legue V."/>
            <person name="Le Tacon F."/>
            <person name="Marmeisse R."/>
            <person name="Melayah D."/>
            <person name="Montanini B."/>
            <person name="Muratet M."/>
            <person name="Nehls U."/>
            <person name="Niculita-Hirzel H."/>
            <person name="Oudot-Le Secq M.P."/>
            <person name="Peter M."/>
            <person name="Quesneville H."/>
            <person name="Rajashekar B."/>
            <person name="Reich M."/>
            <person name="Rouhier N."/>
            <person name="Schmutz J."/>
            <person name="Yin T."/>
            <person name="Chalot M."/>
            <person name="Henrissat B."/>
            <person name="Kuees U."/>
            <person name="Lucas S."/>
            <person name="Van de Peer Y."/>
            <person name="Podila G.K."/>
            <person name="Polle A."/>
            <person name="Pukkila P.J."/>
            <person name="Richardson P.M."/>
            <person name="Rouze P."/>
            <person name="Sanders I.R."/>
            <person name="Stajich J.E."/>
            <person name="Tunlid A."/>
            <person name="Tuskan G."/>
            <person name="Grigoriev I.V."/>
        </authorList>
    </citation>
    <scope>NUCLEOTIDE SEQUENCE [LARGE SCALE GENOMIC DNA]</scope>
    <source>
        <strain evidence="2">S238N-H82 / ATCC MYA-4686</strain>
    </source>
</reference>
<dbReference type="AlphaFoldDB" id="B0CUP5"/>
<protein>
    <submittedName>
        <fullName evidence="1">Predicted protein</fullName>
    </submittedName>
</protein>
<keyword evidence="2" id="KW-1185">Reference proteome</keyword>
<organism evidence="2">
    <name type="scientific">Laccaria bicolor (strain S238N-H82 / ATCC MYA-4686)</name>
    <name type="common">Bicoloured deceiver</name>
    <name type="synonym">Laccaria laccata var. bicolor</name>
    <dbReference type="NCBI Taxonomy" id="486041"/>
    <lineage>
        <taxon>Eukaryota</taxon>
        <taxon>Fungi</taxon>
        <taxon>Dikarya</taxon>
        <taxon>Basidiomycota</taxon>
        <taxon>Agaricomycotina</taxon>
        <taxon>Agaricomycetes</taxon>
        <taxon>Agaricomycetidae</taxon>
        <taxon>Agaricales</taxon>
        <taxon>Agaricineae</taxon>
        <taxon>Hydnangiaceae</taxon>
        <taxon>Laccaria</taxon>
    </lineage>
</organism>
<sequence>MAHKFQKKYVYLGEHTPSLDVQHLQRALRSFVLAVVTNKMWTMYVVAVMRQNDAGGGFRSPATRPSLCKVSLAHENRPNPHHEESHIDLESMWLL</sequence>
<gene>
    <name evidence="1" type="ORF">LACBIDRAFT_305634</name>
</gene>
<dbReference type="GeneID" id="6070802"/>
<dbReference type="KEGG" id="lbc:LACBIDRAFT_305634"/>
<dbReference type="Proteomes" id="UP000001194">
    <property type="component" value="Unassembled WGS sequence"/>
</dbReference>
<dbReference type="InParanoid" id="B0CUP5"/>
<evidence type="ECO:0000313" key="2">
    <source>
        <dbReference type="Proteomes" id="UP000001194"/>
    </source>
</evidence>
<dbReference type="RefSeq" id="XP_001874687.1">
    <property type="nucleotide sequence ID" value="XM_001874652.1"/>
</dbReference>
<evidence type="ECO:0000313" key="1">
    <source>
        <dbReference type="EMBL" id="EDR14128.1"/>
    </source>
</evidence>
<accession>B0CUP5</accession>
<dbReference type="EMBL" id="DS547092">
    <property type="protein sequence ID" value="EDR14128.1"/>
    <property type="molecule type" value="Genomic_DNA"/>
</dbReference>
<dbReference type="HOGENOM" id="CLU_2373139_0_0_1"/>